<dbReference type="FunFam" id="2.40.50.140:FF:000090">
    <property type="entry name" value="Replication protein A subunit"/>
    <property type="match status" value="1"/>
</dbReference>
<keyword evidence="3 12" id="KW-0235">DNA replication</keyword>
<keyword evidence="19" id="KW-1185">Reference proteome</keyword>
<gene>
    <name evidence="18" type="ORF">WJX74_001841</name>
</gene>
<dbReference type="Pfam" id="PF02721">
    <property type="entry name" value="DUF223"/>
    <property type="match status" value="1"/>
</dbReference>
<evidence type="ECO:0000259" key="16">
    <source>
        <dbReference type="Pfam" id="PF08646"/>
    </source>
</evidence>
<dbReference type="InterPro" id="IPR003871">
    <property type="entry name" value="RFA1B/D_OB_1st"/>
</dbReference>
<dbReference type="GO" id="GO:0006310">
    <property type="term" value="P:DNA recombination"/>
    <property type="evidence" value="ECO:0007669"/>
    <property type="project" value="UniProtKB-KW"/>
</dbReference>
<dbReference type="Proteomes" id="UP001438707">
    <property type="component" value="Unassembled WGS sequence"/>
</dbReference>
<feature type="domain" description="Replication protein A OB" evidence="17">
    <location>
        <begin position="628"/>
        <end position="720"/>
    </location>
</feature>
<evidence type="ECO:0000256" key="5">
    <source>
        <dbReference type="ARBA" id="ARBA00022763"/>
    </source>
</evidence>
<feature type="compositionally biased region" description="Polar residues" evidence="13">
    <location>
        <begin position="260"/>
        <end position="273"/>
    </location>
</feature>
<sequence length="943" mass="99789">MTLVQGTVARLIKGELAEEKVVLQVTDLQPAKGGKYTCKLGDGCQALEAIATKQVSQIIAKGNIQSGHLVGVKNHTLNDFAGVQKMIWAECEVLPQAGLAASTGTPEQLVKSEAGAEKAMDNKAAPGQGMKSELTPEKPLPALASRMDAATVATLGDDPASGPLPAVKSEAASQSPSASASKPDNAPAAPGSVGKPCNASPTPAFPAAQPASVVVTPSRQVASGADEQPAADAEAAAATKEGGPMSMEEDVSKPPAAAASTEQPMEQASSAEATETPGIKQEREVDVENTDMVVDEQAAAQAPKSPAPANLVAEPKAEPMEEDAQQSAAASAAPALRTIKEEAPSKMEVEADGADTKENSEVAANTDSRRQSLGPESAAKRVKLEPKAGTPAASKSAMSRLPKTPQEVPKSGVAGLPELGRTQSLPPAQTPAAVEAKQEHGPLVSAASKAVTTPHVTRALVASEPAFGTPPSRTGPGSGALTKTPGTGPGSTGRKAQPIASLNPYMSGWTIKARMASKDTLRSFSRGSETISVFTCELVDEQGTQIEATLWRQTAEAQHTSMQEGKVYYVSKGKVKPANRQYSSVRNDYQIHLDSGAEIVECEDQDSSRMQAKLDFVPISQLSAFVGRKAMVNVLGVVQSIGAVGSVKRKSDMSELLRRDLTLVDQSAKSVVVTLWGKMAEEEGTQLEGMANPVACISSCRVSDFNGVSVSTVSRSTLTVEPESSEAQQLRSWWENEGCTATISSAGEGMPTARSASGEGRQGSTKATFKSIIKTDAADIPAVDAKPEYHTVLATVAQIDPDINLYYNACPENNRKVVEQNGMWLCEYDGKTYPSMVRRYIPLIKCTDHTSECTVNLFNDTAEQLLGMPADDLAPLKETEGQAEFKEVLRRAQWTQWTMRIRTQSREYNNEVRQRCSVQSMQPVDFSTESRWLLQQIESMSAA</sequence>
<feature type="domain" description="Replication factor-A protein 1 N-terminal" evidence="15">
    <location>
        <begin position="4"/>
        <end position="94"/>
    </location>
</feature>
<dbReference type="CDD" id="cd04475">
    <property type="entry name" value="RPA1_DBD_B"/>
    <property type="match status" value="1"/>
</dbReference>
<comment type="function">
    <text evidence="12">Component of the replication protein A complex (RPA) required for DNA recombination, repair and replication. The activity of RPA is mediated by single-stranded DNA binding and protein interactions. Probably involved in repair of double-strand DNA breaks (DSBs) induced by genotoxic stresses.</text>
</comment>
<dbReference type="InterPro" id="IPR047192">
    <property type="entry name" value="Euk_RPA1_DBD_C"/>
</dbReference>
<dbReference type="InterPro" id="IPR012340">
    <property type="entry name" value="NA-bd_OB-fold"/>
</dbReference>
<feature type="region of interest" description="Disordered" evidence="13">
    <location>
        <begin position="102"/>
        <end position="137"/>
    </location>
</feature>
<feature type="compositionally biased region" description="Basic and acidic residues" evidence="13">
    <location>
        <begin position="338"/>
        <end position="360"/>
    </location>
</feature>
<evidence type="ECO:0000256" key="9">
    <source>
        <dbReference type="ARBA" id="ARBA00023172"/>
    </source>
</evidence>
<name>A0AAW1SEY7_9CHLO</name>
<evidence type="ECO:0000256" key="6">
    <source>
        <dbReference type="ARBA" id="ARBA00022771"/>
    </source>
</evidence>
<dbReference type="GO" id="GO:0008270">
    <property type="term" value="F:zinc ion binding"/>
    <property type="evidence" value="ECO:0007669"/>
    <property type="project" value="UniProtKB-KW"/>
</dbReference>
<organism evidence="18 19">
    <name type="scientific">Apatococcus lobatus</name>
    <dbReference type="NCBI Taxonomy" id="904363"/>
    <lineage>
        <taxon>Eukaryota</taxon>
        <taxon>Viridiplantae</taxon>
        <taxon>Chlorophyta</taxon>
        <taxon>core chlorophytes</taxon>
        <taxon>Trebouxiophyceae</taxon>
        <taxon>Chlorellales</taxon>
        <taxon>Chlorellaceae</taxon>
        <taxon>Apatococcus</taxon>
    </lineage>
</organism>
<protein>
    <recommendedName>
        <fullName evidence="12">Replication protein A subunit</fullName>
    </recommendedName>
</protein>
<keyword evidence="11 12" id="KW-0539">Nucleus</keyword>
<keyword evidence="9" id="KW-0233">DNA recombination</keyword>
<evidence type="ECO:0000256" key="8">
    <source>
        <dbReference type="ARBA" id="ARBA00023125"/>
    </source>
</evidence>
<evidence type="ECO:0000313" key="19">
    <source>
        <dbReference type="Proteomes" id="UP001438707"/>
    </source>
</evidence>
<dbReference type="Pfam" id="PF08646">
    <property type="entry name" value="Rep_fac-A_C"/>
    <property type="match status" value="1"/>
</dbReference>
<evidence type="ECO:0000256" key="10">
    <source>
        <dbReference type="ARBA" id="ARBA00023204"/>
    </source>
</evidence>
<accession>A0AAW1SEY7</accession>
<dbReference type="GO" id="GO:0006260">
    <property type="term" value="P:DNA replication"/>
    <property type="evidence" value="ECO:0007669"/>
    <property type="project" value="UniProtKB-KW"/>
</dbReference>
<feature type="compositionally biased region" description="Low complexity" evidence="13">
    <location>
        <begin position="325"/>
        <end position="335"/>
    </location>
</feature>
<evidence type="ECO:0000256" key="7">
    <source>
        <dbReference type="ARBA" id="ARBA00022833"/>
    </source>
</evidence>
<evidence type="ECO:0000256" key="11">
    <source>
        <dbReference type="ARBA" id="ARBA00023242"/>
    </source>
</evidence>
<evidence type="ECO:0000256" key="13">
    <source>
        <dbReference type="SAM" id="MobiDB-lite"/>
    </source>
</evidence>
<evidence type="ECO:0000313" key="18">
    <source>
        <dbReference type="EMBL" id="KAK9844387.1"/>
    </source>
</evidence>
<evidence type="ECO:0000256" key="12">
    <source>
        <dbReference type="RuleBase" id="RU364130"/>
    </source>
</evidence>
<keyword evidence="10" id="KW-0234">DNA repair</keyword>
<dbReference type="GO" id="GO:0005634">
    <property type="term" value="C:nucleus"/>
    <property type="evidence" value="ECO:0007669"/>
    <property type="project" value="UniProtKB-SubCell"/>
</dbReference>
<feature type="domain" description="Replication factor A C-terminal" evidence="16">
    <location>
        <begin position="789"/>
        <end position="932"/>
    </location>
</feature>
<dbReference type="Gene3D" id="2.40.50.140">
    <property type="entry name" value="Nucleic acid-binding proteins"/>
    <property type="match status" value="4"/>
</dbReference>
<keyword evidence="6 12" id="KW-0863">Zinc-finger</keyword>
<dbReference type="InterPro" id="IPR031657">
    <property type="entry name" value="REPA_OB_2"/>
</dbReference>
<evidence type="ECO:0000256" key="4">
    <source>
        <dbReference type="ARBA" id="ARBA00022723"/>
    </source>
</evidence>
<feature type="compositionally biased region" description="Low complexity" evidence="13">
    <location>
        <begin position="297"/>
        <end position="309"/>
    </location>
</feature>
<dbReference type="CDD" id="cd04474">
    <property type="entry name" value="RPA1_DBD_A"/>
    <property type="match status" value="1"/>
</dbReference>
<dbReference type="GO" id="GO:0003677">
    <property type="term" value="F:DNA binding"/>
    <property type="evidence" value="ECO:0007669"/>
    <property type="project" value="UniProtKB-KW"/>
</dbReference>
<keyword evidence="5" id="KW-0227">DNA damage</keyword>
<comment type="caution">
    <text evidence="18">The sequence shown here is derived from an EMBL/GenBank/DDBJ whole genome shotgun (WGS) entry which is preliminary data.</text>
</comment>
<feature type="region of interest" description="Disordered" evidence="13">
    <location>
        <begin position="744"/>
        <end position="763"/>
    </location>
</feature>
<dbReference type="FunFam" id="2.40.50.140:FF:000041">
    <property type="entry name" value="Replication protein A subunit"/>
    <property type="match status" value="1"/>
</dbReference>
<dbReference type="FunFam" id="2.40.50.140:FF:000064">
    <property type="entry name" value="Replication protein A subunit"/>
    <property type="match status" value="1"/>
</dbReference>
<comment type="subcellular location">
    <subcellularLocation>
        <location evidence="1 12">Nucleus</location>
    </subcellularLocation>
</comment>
<feature type="compositionally biased region" description="Low complexity" evidence="13">
    <location>
        <begin position="169"/>
        <end position="181"/>
    </location>
</feature>
<feature type="domain" description="Replication protein A 70 kDa DNA-binding subunit B/D first OB fold" evidence="14">
    <location>
        <begin position="497"/>
        <end position="594"/>
    </location>
</feature>
<dbReference type="EMBL" id="JALJOS010000001">
    <property type="protein sequence ID" value="KAK9844387.1"/>
    <property type="molecule type" value="Genomic_DNA"/>
</dbReference>
<dbReference type="AlphaFoldDB" id="A0AAW1SEY7"/>
<reference evidence="18 19" key="1">
    <citation type="journal article" date="2024" name="Nat. Commun.">
        <title>Phylogenomics reveals the evolutionary origins of lichenization in chlorophyte algae.</title>
        <authorList>
            <person name="Puginier C."/>
            <person name="Libourel C."/>
            <person name="Otte J."/>
            <person name="Skaloud P."/>
            <person name="Haon M."/>
            <person name="Grisel S."/>
            <person name="Petersen M."/>
            <person name="Berrin J.G."/>
            <person name="Delaux P.M."/>
            <person name="Dal Grande F."/>
            <person name="Keller J."/>
        </authorList>
    </citation>
    <scope>NUCLEOTIDE SEQUENCE [LARGE SCALE GENOMIC DNA]</scope>
    <source>
        <strain evidence="18 19">SAG 2145</strain>
    </source>
</reference>
<dbReference type="GO" id="GO:0006281">
    <property type="term" value="P:DNA repair"/>
    <property type="evidence" value="ECO:0007669"/>
    <property type="project" value="UniProtKB-KW"/>
</dbReference>
<dbReference type="Pfam" id="PF04057">
    <property type="entry name" value="Rep-A_N"/>
    <property type="match status" value="1"/>
</dbReference>
<comment type="similarity">
    <text evidence="2 12">Belongs to the replication factor A protein 1 family.</text>
</comment>
<keyword evidence="8 12" id="KW-0238">DNA-binding</keyword>
<proteinExistence type="inferred from homology"/>
<dbReference type="PANTHER" id="PTHR47165:SF4">
    <property type="entry name" value="OS03G0429900 PROTEIN"/>
    <property type="match status" value="1"/>
</dbReference>
<dbReference type="NCBIfam" id="TIGR00617">
    <property type="entry name" value="rpa1"/>
    <property type="match status" value="1"/>
</dbReference>
<dbReference type="PANTHER" id="PTHR47165">
    <property type="entry name" value="OS03G0429900 PROTEIN"/>
    <property type="match status" value="1"/>
</dbReference>
<feature type="region of interest" description="Disordered" evidence="13">
    <location>
        <begin position="154"/>
        <end position="426"/>
    </location>
</feature>
<evidence type="ECO:0000259" key="17">
    <source>
        <dbReference type="Pfam" id="PF16900"/>
    </source>
</evidence>
<feature type="region of interest" description="Disordered" evidence="13">
    <location>
        <begin position="465"/>
        <end position="499"/>
    </location>
</feature>
<keyword evidence="4 12" id="KW-0479">Metal-binding</keyword>
<comment type="subunit">
    <text evidence="12">Heterotrimer of RPA1, RPA2 and RPA3 (canonical replication protein A complex).</text>
</comment>
<dbReference type="InterPro" id="IPR004591">
    <property type="entry name" value="Rfa1"/>
</dbReference>
<feature type="compositionally biased region" description="Low complexity" evidence="13">
    <location>
        <begin position="225"/>
        <end position="238"/>
    </location>
</feature>
<dbReference type="CDD" id="cd04476">
    <property type="entry name" value="RPA1_DBD_C"/>
    <property type="match status" value="1"/>
</dbReference>
<keyword evidence="7 12" id="KW-0862">Zinc</keyword>
<dbReference type="SUPFAM" id="SSF50249">
    <property type="entry name" value="Nucleic acid-binding proteins"/>
    <property type="match status" value="3"/>
</dbReference>
<dbReference type="InterPro" id="IPR013955">
    <property type="entry name" value="Rep_factor-A_C"/>
</dbReference>
<dbReference type="Pfam" id="PF16900">
    <property type="entry name" value="REPA_OB_2"/>
    <property type="match status" value="1"/>
</dbReference>
<evidence type="ECO:0000259" key="15">
    <source>
        <dbReference type="Pfam" id="PF04057"/>
    </source>
</evidence>
<evidence type="ECO:0000256" key="1">
    <source>
        <dbReference type="ARBA" id="ARBA00004123"/>
    </source>
</evidence>
<evidence type="ECO:0000259" key="14">
    <source>
        <dbReference type="Pfam" id="PF02721"/>
    </source>
</evidence>
<evidence type="ECO:0000256" key="3">
    <source>
        <dbReference type="ARBA" id="ARBA00022705"/>
    </source>
</evidence>
<evidence type="ECO:0000256" key="2">
    <source>
        <dbReference type="ARBA" id="ARBA00005690"/>
    </source>
</evidence>
<dbReference type="InterPro" id="IPR007199">
    <property type="entry name" value="Rep_factor-A_N"/>
</dbReference>